<evidence type="ECO:0000256" key="1">
    <source>
        <dbReference type="ARBA" id="ARBA00004141"/>
    </source>
</evidence>
<dbReference type="GO" id="GO:0015179">
    <property type="term" value="F:L-amino acid transmembrane transporter activity"/>
    <property type="evidence" value="ECO:0007669"/>
    <property type="project" value="TreeGrafter"/>
</dbReference>
<feature type="transmembrane region" description="Helical" evidence="5">
    <location>
        <begin position="87"/>
        <end position="107"/>
    </location>
</feature>
<accession>A0A8S4SBC2</accession>
<dbReference type="Pfam" id="PF01490">
    <property type="entry name" value="Aa_trans"/>
    <property type="match status" value="1"/>
</dbReference>
<protein>
    <submittedName>
        <fullName evidence="7">Jg7576 protein</fullName>
    </submittedName>
</protein>
<keyword evidence="2 5" id="KW-0812">Transmembrane</keyword>
<dbReference type="Proteomes" id="UP000838756">
    <property type="component" value="Unassembled WGS sequence"/>
</dbReference>
<evidence type="ECO:0000313" key="8">
    <source>
        <dbReference type="Proteomes" id="UP000838756"/>
    </source>
</evidence>
<evidence type="ECO:0000259" key="6">
    <source>
        <dbReference type="Pfam" id="PF01490"/>
    </source>
</evidence>
<dbReference type="EMBL" id="CAKXAJ010026118">
    <property type="protein sequence ID" value="CAH2257363.1"/>
    <property type="molecule type" value="Genomic_DNA"/>
</dbReference>
<evidence type="ECO:0000256" key="3">
    <source>
        <dbReference type="ARBA" id="ARBA00022989"/>
    </source>
</evidence>
<dbReference type="PANTHER" id="PTHR22950:SF494">
    <property type="entry name" value="GH04538P"/>
    <property type="match status" value="1"/>
</dbReference>
<name>A0A8S4SBC2_9NEOP</name>
<dbReference type="OrthoDB" id="1684102at2759"/>
<keyword evidence="8" id="KW-1185">Reference proteome</keyword>
<reference evidence="7" key="1">
    <citation type="submission" date="2022-03" db="EMBL/GenBank/DDBJ databases">
        <authorList>
            <person name="Lindestad O."/>
        </authorList>
    </citation>
    <scope>NUCLEOTIDE SEQUENCE</scope>
</reference>
<feature type="transmembrane region" description="Helical" evidence="5">
    <location>
        <begin position="59"/>
        <end position="81"/>
    </location>
</feature>
<proteinExistence type="predicted"/>
<gene>
    <name evidence="7" type="primary">jg7576</name>
    <name evidence="7" type="ORF">PAEG_LOCUS23145</name>
</gene>
<evidence type="ECO:0000256" key="5">
    <source>
        <dbReference type="SAM" id="Phobius"/>
    </source>
</evidence>
<evidence type="ECO:0000256" key="2">
    <source>
        <dbReference type="ARBA" id="ARBA00022692"/>
    </source>
</evidence>
<evidence type="ECO:0000256" key="4">
    <source>
        <dbReference type="ARBA" id="ARBA00023136"/>
    </source>
</evidence>
<keyword evidence="3 5" id="KW-1133">Transmembrane helix</keyword>
<feature type="domain" description="Amino acid transporter transmembrane" evidence="6">
    <location>
        <begin position="56"/>
        <end position="144"/>
    </location>
</feature>
<organism evidence="7 8">
    <name type="scientific">Pararge aegeria aegeria</name>
    <dbReference type="NCBI Taxonomy" id="348720"/>
    <lineage>
        <taxon>Eukaryota</taxon>
        <taxon>Metazoa</taxon>
        <taxon>Ecdysozoa</taxon>
        <taxon>Arthropoda</taxon>
        <taxon>Hexapoda</taxon>
        <taxon>Insecta</taxon>
        <taxon>Pterygota</taxon>
        <taxon>Neoptera</taxon>
        <taxon>Endopterygota</taxon>
        <taxon>Lepidoptera</taxon>
        <taxon>Glossata</taxon>
        <taxon>Ditrysia</taxon>
        <taxon>Papilionoidea</taxon>
        <taxon>Nymphalidae</taxon>
        <taxon>Satyrinae</taxon>
        <taxon>Satyrini</taxon>
        <taxon>Parargina</taxon>
        <taxon>Pararge</taxon>
    </lineage>
</organism>
<sequence length="161" mass="17182">MGHDEKKGTIILDNFNSTANLASNPGFQSTLSLGSKDVINEKAYNPFEHRRVEHPNSTIGSLVHLLKSSLGSGILAMPAAFKNAGLAIGAFGTIIVGFICTHCVYVLRLVVVCPPRWGSTNAELTSAGHHSSTLGPNVHSFFELCALPIATSASRLVELRR</sequence>
<evidence type="ECO:0000313" key="7">
    <source>
        <dbReference type="EMBL" id="CAH2257363.1"/>
    </source>
</evidence>
<dbReference type="PANTHER" id="PTHR22950">
    <property type="entry name" value="AMINO ACID TRANSPORTER"/>
    <property type="match status" value="1"/>
</dbReference>
<dbReference type="AlphaFoldDB" id="A0A8S4SBC2"/>
<comment type="caution">
    <text evidence="7">The sequence shown here is derived from an EMBL/GenBank/DDBJ whole genome shotgun (WGS) entry which is preliminary data.</text>
</comment>
<comment type="subcellular location">
    <subcellularLocation>
        <location evidence="1">Membrane</location>
        <topology evidence="1">Multi-pass membrane protein</topology>
    </subcellularLocation>
</comment>
<keyword evidence="4 5" id="KW-0472">Membrane</keyword>
<dbReference type="GO" id="GO:0005774">
    <property type="term" value="C:vacuolar membrane"/>
    <property type="evidence" value="ECO:0007669"/>
    <property type="project" value="TreeGrafter"/>
</dbReference>
<dbReference type="InterPro" id="IPR013057">
    <property type="entry name" value="AA_transpt_TM"/>
</dbReference>